<dbReference type="GO" id="GO:0005886">
    <property type="term" value="C:plasma membrane"/>
    <property type="evidence" value="ECO:0007669"/>
    <property type="project" value="UniProtKB-SubCell"/>
</dbReference>
<keyword evidence="11" id="KW-1185">Reference proteome</keyword>
<sequence>MSSTDPKTWHPSVTVDVAGLQPIGRRPSLPTYIRRLWQRRFFIYAEARSKLLSSTRQNILGNAWLILDPIISGAVYFVIFGLVLHTSRGIDDFIGYLVIGVFLFKYTTRCLTSGAGSIRSNRAMIKAFSFPRASIPITVIMREVLNLVPIVIAMLLIILIASPREEITWRWALLIPILAIQTVFNLGIALFAARLASMIPDVEQLLKYLSRFWLYASAVFFSYDRFEGHPLILAATDLNPAFNFLDMTRDSLLYATTPHLSSWLLTSGWALGMAIVGFVFFWQGEESYARD</sequence>
<keyword evidence="4" id="KW-1003">Cell membrane</keyword>
<evidence type="ECO:0000256" key="2">
    <source>
        <dbReference type="ARBA" id="ARBA00007783"/>
    </source>
</evidence>
<feature type="transmembrane region" description="Helical" evidence="8">
    <location>
        <begin position="173"/>
        <end position="193"/>
    </location>
</feature>
<keyword evidence="3" id="KW-0813">Transport</keyword>
<dbReference type="GO" id="GO:0015920">
    <property type="term" value="P:lipopolysaccharide transport"/>
    <property type="evidence" value="ECO:0007669"/>
    <property type="project" value="TreeGrafter"/>
</dbReference>
<feature type="transmembrane region" description="Helical" evidence="8">
    <location>
        <begin position="94"/>
        <end position="118"/>
    </location>
</feature>
<dbReference type="GO" id="GO:0140359">
    <property type="term" value="F:ABC-type transporter activity"/>
    <property type="evidence" value="ECO:0007669"/>
    <property type="project" value="InterPro"/>
</dbReference>
<feature type="domain" description="ABC-2 type transporter transmembrane" evidence="9">
    <location>
        <begin position="53"/>
        <end position="251"/>
    </location>
</feature>
<evidence type="ECO:0000256" key="1">
    <source>
        <dbReference type="ARBA" id="ARBA00004429"/>
    </source>
</evidence>
<name>A0A7Z0D170_9MICO</name>
<comment type="caution">
    <text evidence="10">The sequence shown here is derived from an EMBL/GenBank/DDBJ whole genome shotgun (WGS) entry which is preliminary data.</text>
</comment>
<evidence type="ECO:0000256" key="6">
    <source>
        <dbReference type="ARBA" id="ARBA00022989"/>
    </source>
</evidence>
<dbReference type="PANTHER" id="PTHR30413:SF8">
    <property type="entry name" value="TRANSPORT PERMEASE PROTEIN"/>
    <property type="match status" value="1"/>
</dbReference>
<comment type="similarity">
    <text evidence="2">Belongs to the ABC-2 integral membrane protein family.</text>
</comment>
<comment type="subcellular location">
    <subcellularLocation>
        <location evidence="1">Cell inner membrane</location>
        <topology evidence="1">Multi-pass membrane protein</topology>
    </subcellularLocation>
</comment>
<dbReference type="Proteomes" id="UP000539111">
    <property type="component" value="Unassembled WGS sequence"/>
</dbReference>
<evidence type="ECO:0000256" key="3">
    <source>
        <dbReference type="ARBA" id="ARBA00022448"/>
    </source>
</evidence>
<feature type="transmembrane region" description="Helical" evidence="8">
    <location>
        <begin position="59"/>
        <end position="82"/>
    </location>
</feature>
<keyword evidence="5 8" id="KW-0812">Transmembrane</keyword>
<reference evidence="10 11" key="1">
    <citation type="submission" date="2020-07" db="EMBL/GenBank/DDBJ databases">
        <title>Sequencing the genomes of 1000 actinobacteria strains.</title>
        <authorList>
            <person name="Klenk H.-P."/>
        </authorList>
    </citation>
    <scope>NUCLEOTIDE SEQUENCE [LARGE SCALE GENOMIC DNA]</scope>
    <source>
        <strain evidence="10 11">DSM 26341</strain>
    </source>
</reference>
<evidence type="ECO:0000256" key="4">
    <source>
        <dbReference type="ARBA" id="ARBA00022475"/>
    </source>
</evidence>
<dbReference type="InterPro" id="IPR013525">
    <property type="entry name" value="ABC2_TM"/>
</dbReference>
<evidence type="ECO:0000313" key="11">
    <source>
        <dbReference type="Proteomes" id="UP000539111"/>
    </source>
</evidence>
<proteinExistence type="inferred from homology"/>
<accession>A0A7Z0D170</accession>
<evidence type="ECO:0000256" key="7">
    <source>
        <dbReference type="ARBA" id="ARBA00023136"/>
    </source>
</evidence>
<dbReference type="PANTHER" id="PTHR30413">
    <property type="entry name" value="INNER MEMBRANE TRANSPORT PERMEASE"/>
    <property type="match status" value="1"/>
</dbReference>
<evidence type="ECO:0000256" key="5">
    <source>
        <dbReference type="ARBA" id="ARBA00022692"/>
    </source>
</evidence>
<protein>
    <submittedName>
        <fullName evidence="10">Teichoic acid transport system permease protein</fullName>
    </submittedName>
</protein>
<feature type="transmembrane region" description="Helical" evidence="8">
    <location>
        <begin position="139"/>
        <end position="161"/>
    </location>
</feature>
<dbReference type="RefSeq" id="WP_179425832.1">
    <property type="nucleotide sequence ID" value="NZ_JACBZP010000001.1"/>
</dbReference>
<dbReference type="EMBL" id="JACBZP010000001">
    <property type="protein sequence ID" value="NYI66458.1"/>
    <property type="molecule type" value="Genomic_DNA"/>
</dbReference>
<evidence type="ECO:0000313" key="10">
    <source>
        <dbReference type="EMBL" id="NYI66458.1"/>
    </source>
</evidence>
<gene>
    <name evidence="10" type="ORF">BJY26_000764</name>
</gene>
<keyword evidence="6 8" id="KW-1133">Transmembrane helix</keyword>
<feature type="transmembrane region" description="Helical" evidence="8">
    <location>
        <begin position="260"/>
        <end position="282"/>
    </location>
</feature>
<dbReference type="AlphaFoldDB" id="A0A7Z0D170"/>
<dbReference type="Pfam" id="PF01061">
    <property type="entry name" value="ABC2_membrane"/>
    <property type="match status" value="1"/>
</dbReference>
<evidence type="ECO:0000256" key="8">
    <source>
        <dbReference type="SAM" id="Phobius"/>
    </source>
</evidence>
<keyword evidence="7 8" id="KW-0472">Membrane</keyword>
<evidence type="ECO:0000259" key="9">
    <source>
        <dbReference type="Pfam" id="PF01061"/>
    </source>
</evidence>
<organism evidence="10 11">
    <name type="scientific">Spelaeicoccus albus</name>
    <dbReference type="NCBI Taxonomy" id="1280376"/>
    <lineage>
        <taxon>Bacteria</taxon>
        <taxon>Bacillati</taxon>
        <taxon>Actinomycetota</taxon>
        <taxon>Actinomycetes</taxon>
        <taxon>Micrococcales</taxon>
        <taxon>Brevibacteriaceae</taxon>
        <taxon>Spelaeicoccus</taxon>
    </lineage>
</organism>